<feature type="repeat" description="TPR" evidence="3">
    <location>
        <begin position="1091"/>
        <end position="1124"/>
    </location>
</feature>
<sequence length="1373" mass="155176">MSYVKNALKNARDAIGAKNYEEAIKQCENVLQYQADNYNALVFLGVAQLNLNQPDACEKSYRRAIEINDSQVLAWQGLVKFYEKQENWDALNVTLKELLVRQSERKDAKQSYETLSKLIELNQDKIKDRLGLVAALKYLLPESPYYDIIKDVEGFPKISDTLQRIADTLEAEESDYIRREIDSRRKRLGAPPHSTIQAQVHTEVYTNSELEQIYERLIRLSEKSEVSINLNKVVEKYLEHLQKKIKALPLVKKVALRDKLLEEVQKSVERDVSSPLPYEILIENTDAQYLSDYDETLLKKYVEKFPNTGYSKIVRAFLRYKEGETVDEILEVNEDFDQQDTVFGHLFFSWLYHDSNDYDSALEYATAGRDIISKDAKATGFLLERQRYSLTNCYLNIDPKYHSDAFALYQDILETDKDNIQALQGLGKALSAQKKFEDAIETFERILKLDPSNHVAKSEIGWVYFAKGAYDEAQRLISEALEICPQCARYHYRLGRIYWSMDESYRTDKAFAFKSFFQAINIDQNCADAFTYLGHYYRTIEDDSARAKKCYQKAFSIDPHNDEAGLQLGAYYVKDGQADLAEIVYRNAIQANSRAGWAWKRLGFIELAKGNYQDAIADFQKALRTDVKDVLCWEGLAEAYQREGRYTASIKAFVKAMDLDPQSLFSNYRMAYVKQKLGLFSQAINQYNITLSKAVELGDADHLPSLKGLGDSYLALAKEYFVTGFYGRATVATNDGLHALLRAIKINQQLQCLWKLIADLCSLVRCFPNYLHLIDIRVVKNIVDNVDPAKIDESLHLSKGLDHLGLDIIRGLESKNVASSLDTLLCFLTCACVAYKYAIFLNGKDREFVGGYWHDLGITYFNMHKTLSEQPEGNDEELSTCLSMCIRCIKIALKLEPSNFNFWNALGVVSLTVNAKTSQHAFIKSIEHSPKNPAPWTNLGFLYLLHSDLELANQAFSKARSLDPDWIQAWVGQAFVANLWENEEAAELFEHAFDISGGYVLEADYGFAFKTFNECLSNPARSSSLLVSPVFALEKLIEQRPDDAAALNLMGLVLERLNQPKRAAEAFSAAILALENSSEEGDDISFSRKLAYAHGNLGRVLCASENFHDAIAAYTTALNLTDQESESTEFRMYSRLGLGLSYYFANQLEDSLKMFDALRDSDDQIEVNGDVRKNVAVLLAQVLWGLGDITSDLNHLPALFGLCAIGLLQEDESLSISSLMELRKVSLESAGKLDKEFLFSCYSLLKDSPQEATRWLSKAIHRQPANAMAWARLATHLISISCSNPTVSIAESALSLLRSTRSSLSNTFDSAQAHQNLAAALLLQIGEDDIDQETVRKAKKSAIRQAQRAIFIAPSNLTGWSILGAVWQICSNE</sequence>
<evidence type="ECO:0000256" key="1">
    <source>
        <dbReference type="ARBA" id="ARBA00022737"/>
    </source>
</evidence>
<feature type="repeat" description="TPR" evidence="3">
    <location>
        <begin position="933"/>
        <end position="966"/>
    </location>
</feature>
<dbReference type="Pfam" id="PF18833">
    <property type="entry name" value="TPR_22"/>
    <property type="match status" value="1"/>
</dbReference>
<evidence type="ECO:0000313" key="4">
    <source>
        <dbReference type="EMBL" id="CAG8512823.1"/>
    </source>
</evidence>
<dbReference type="OrthoDB" id="421075at2759"/>
<keyword evidence="1" id="KW-0677">Repeat</keyword>
<dbReference type="GO" id="GO:0006401">
    <property type="term" value="P:RNA catabolic process"/>
    <property type="evidence" value="ECO:0007669"/>
    <property type="project" value="InterPro"/>
</dbReference>
<dbReference type="Pfam" id="PF13432">
    <property type="entry name" value="TPR_16"/>
    <property type="match status" value="2"/>
</dbReference>
<dbReference type="Pfam" id="PF13176">
    <property type="entry name" value="TPR_7"/>
    <property type="match status" value="1"/>
</dbReference>
<feature type="repeat" description="TPR" evidence="3">
    <location>
        <begin position="630"/>
        <end position="663"/>
    </location>
</feature>
<keyword evidence="2 3" id="KW-0802">TPR repeat</keyword>
<dbReference type="SMART" id="SM00028">
    <property type="entry name" value="TPR"/>
    <property type="match status" value="13"/>
</dbReference>
<accession>A0A9N8ZZR0</accession>
<evidence type="ECO:0000256" key="3">
    <source>
        <dbReference type="PROSITE-ProRule" id="PRU00339"/>
    </source>
</evidence>
<evidence type="ECO:0000256" key="2">
    <source>
        <dbReference type="ARBA" id="ARBA00022803"/>
    </source>
</evidence>
<dbReference type="InterPro" id="IPR039226">
    <property type="entry name" value="Ski3/TTC37"/>
</dbReference>
<dbReference type="PANTHER" id="PTHR15704">
    <property type="entry name" value="SUPERKILLER 3 PROTEIN-RELATED"/>
    <property type="match status" value="1"/>
</dbReference>
<reference evidence="4" key="1">
    <citation type="submission" date="2021-06" db="EMBL/GenBank/DDBJ databases">
        <authorList>
            <person name="Kallberg Y."/>
            <person name="Tangrot J."/>
            <person name="Rosling A."/>
        </authorList>
    </citation>
    <scope>NUCLEOTIDE SEQUENCE</scope>
    <source>
        <strain evidence="4">IA702</strain>
    </source>
</reference>
<gene>
    <name evidence="4" type="ORF">POCULU_LOCUS3161</name>
</gene>
<dbReference type="PANTHER" id="PTHR15704:SF7">
    <property type="entry name" value="SUPERKILLER COMPLEX PROTEIN 3"/>
    <property type="match status" value="1"/>
</dbReference>
<keyword evidence="5" id="KW-1185">Reference proteome</keyword>
<proteinExistence type="predicted"/>
<dbReference type="InterPro" id="IPR040962">
    <property type="entry name" value="TPR_22"/>
</dbReference>
<comment type="caution">
    <text evidence="4">The sequence shown here is derived from an EMBL/GenBank/DDBJ whole genome shotgun (WGS) entry which is preliminary data.</text>
</comment>
<dbReference type="Pfam" id="PF13181">
    <property type="entry name" value="TPR_8"/>
    <property type="match status" value="1"/>
</dbReference>
<dbReference type="InterPro" id="IPR011990">
    <property type="entry name" value="TPR-like_helical_dom_sf"/>
</dbReference>
<feature type="repeat" description="TPR" evidence="3">
    <location>
        <begin position="454"/>
        <end position="487"/>
    </location>
</feature>
<feature type="repeat" description="TPR" evidence="3">
    <location>
        <begin position="596"/>
        <end position="629"/>
    </location>
</feature>
<name>A0A9N8ZZR0_9GLOM</name>
<organism evidence="4 5">
    <name type="scientific">Paraglomus occultum</name>
    <dbReference type="NCBI Taxonomy" id="144539"/>
    <lineage>
        <taxon>Eukaryota</taxon>
        <taxon>Fungi</taxon>
        <taxon>Fungi incertae sedis</taxon>
        <taxon>Mucoromycota</taxon>
        <taxon>Glomeromycotina</taxon>
        <taxon>Glomeromycetes</taxon>
        <taxon>Paraglomerales</taxon>
        <taxon>Paraglomeraceae</taxon>
        <taxon>Paraglomus</taxon>
    </lineage>
</organism>
<dbReference type="PROSITE" id="PS50293">
    <property type="entry name" value="TPR_REGION"/>
    <property type="match status" value="1"/>
</dbReference>
<dbReference type="PROSITE" id="PS50005">
    <property type="entry name" value="TPR"/>
    <property type="match status" value="6"/>
</dbReference>
<dbReference type="SUPFAM" id="SSF48452">
    <property type="entry name" value="TPR-like"/>
    <property type="match status" value="4"/>
</dbReference>
<dbReference type="InterPro" id="IPR019734">
    <property type="entry name" value="TPR_rpt"/>
</dbReference>
<evidence type="ECO:0000313" key="5">
    <source>
        <dbReference type="Proteomes" id="UP000789572"/>
    </source>
</evidence>
<dbReference type="GO" id="GO:0055087">
    <property type="term" value="C:Ski complex"/>
    <property type="evidence" value="ECO:0007669"/>
    <property type="project" value="InterPro"/>
</dbReference>
<protein>
    <submittedName>
        <fullName evidence="4">2344_t:CDS:1</fullName>
    </submittedName>
</protein>
<dbReference type="EMBL" id="CAJVPJ010000332">
    <property type="protein sequence ID" value="CAG8512823.1"/>
    <property type="molecule type" value="Genomic_DNA"/>
</dbReference>
<feature type="repeat" description="TPR" evidence="3">
    <location>
        <begin position="420"/>
        <end position="453"/>
    </location>
</feature>
<dbReference type="Proteomes" id="UP000789572">
    <property type="component" value="Unassembled WGS sequence"/>
</dbReference>
<dbReference type="Gene3D" id="1.25.40.10">
    <property type="entry name" value="Tetratricopeptide repeat domain"/>
    <property type="match status" value="6"/>
</dbReference>
<dbReference type="Pfam" id="PF14559">
    <property type="entry name" value="TPR_19"/>
    <property type="match status" value="2"/>
</dbReference>